<dbReference type="AlphaFoldDB" id="A0A2G1BWE5"/>
<name>A0A2G1BWE5_9FLAO</name>
<dbReference type="SUPFAM" id="SSF49464">
    <property type="entry name" value="Carboxypeptidase regulatory domain-like"/>
    <property type="match status" value="1"/>
</dbReference>
<dbReference type="Proteomes" id="UP000222163">
    <property type="component" value="Unassembled WGS sequence"/>
</dbReference>
<sequence>MKYIIILFFFTISFSSFSQKWELNNVDKTKEYGFQYTFSLQNEDDNNEFKISEKKNSKRTELNGQVFDKLNNPISGVSIKIISKTKTLSKEIQADFDGKFKIGLPTGEYQIEINYVGFDQFKTNFRIEKKNTTEFKINLGLGQELCTYQIDSKIELTENKVSEIIECVNKKRKSKNFSTTECSEKNKYRVTIQI</sequence>
<protein>
    <submittedName>
        <fullName evidence="1">Carboxypeptidase-like regulatory domain-containing protein</fullName>
    </submittedName>
</protein>
<gene>
    <name evidence="2" type="ORF">CSC81_02470</name>
    <name evidence="1" type="ORF">Q8W23_02865</name>
</gene>
<dbReference type="Pfam" id="PF13620">
    <property type="entry name" value="CarboxypepD_reg"/>
    <property type="match status" value="1"/>
</dbReference>
<organism evidence="2 3">
    <name type="scientific">Tenacibaculum discolor</name>
    <dbReference type="NCBI Taxonomy" id="361581"/>
    <lineage>
        <taxon>Bacteria</taxon>
        <taxon>Pseudomonadati</taxon>
        <taxon>Bacteroidota</taxon>
        <taxon>Flavobacteriia</taxon>
        <taxon>Flavobacteriales</taxon>
        <taxon>Flavobacteriaceae</taxon>
        <taxon>Tenacibaculum</taxon>
    </lineage>
</organism>
<dbReference type="RefSeq" id="WP_099214190.1">
    <property type="nucleotide sequence ID" value="NZ_JAUYVU010000002.1"/>
</dbReference>
<reference evidence="2" key="2">
    <citation type="submission" date="2017-10" db="EMBL/GenBank/DDBJ databases">
        <authorList>
            <person name="Enke T.N."/>
            <person name="Cordero O.X."/>
        </authorList>
    </citation>
    <scope>NUCLEOTIDE SEQUENCE</scope>
    <source>
        <strain evidence="2">4G03</strain>
    </source>
</reference>
<dbReference type="EMBL" id="PDUU01000003">
    <property type="protein sequence ID" value="PHN98372.1"/>
    <property type="molecule type" value="Genomic_DNA"/>
</dbReference>
<reference evidence="1 4" key="3">
    <citation type="submission" date="2023-07" db="EMBL/GenBank/DDBJ databases">
        <title>Genome content predicts the carbon catabolic preferences of heterotrophic bacteria.</title>
        <authorList>
            <person name="Gralka M."/>
        </authorList>
    </citation>
    <scope>NUCLEOTIDE SEQUENCE [LARGE SCALE GENOMIC DNA]</scope>
    <source>
        <strain evidence="1 4">4G03</strain>
    </source>
</reference>
<keyword evidence="4" id="KW-1185">Reference proteome</keyword>
<comment type="caution">
    <text evidence="2">The sequence shown here is derived from an EMBL/GenBank/DDBJ whole genome shotgun (WGS) entry which is preliminary data.</text>
</comment>
<evidence type="ECO:0000313" key="2">
    <source>
        <dbReference type="EMBL" id="PHN98372.1"/>
    </source>
</evidence>
<reference evidence="2 3" key="1">
    <citation type="journal article" date="2016" name="Nat. Commun.">
        <title>Microbial interactions lead to rapid micro-scale successions on model marine particles.</title>
        <authorList>
            <person name="Datta M.S."/>
            <person name="Sliwerska E."/>
            <person name="Gore J."/>
            <person name="Polz M.F."/>
            <person name="Cordero O.X."/>
        </authorList>
    </citation>
    <scope>NUCLEOTIDE SEQUENCE [LARGE SCALE GENOMIC DNA]</scope>
    <source>
        <strain evidence="2 3">4G03</strain>
    </source>
</reference>
<proteinExistence type="predicted"/>
<dbReference type="InterPro" id="IPR008969">
    <property type="entry name" value="CarboxyPept-like_regulatory"/>
</dbReference>
<dbReference type="Proteomes" id="UP001242342">
    <property type="component" value="Unassembled WGS sequence"/>
</dbReference>
<dbReference type="Gene3D" id="2.60.40.1120">
    <property type="entry name" value="Carboxypeptidase-like, regulatory domain"/>
    <property type="match status" value="1"/>
</dbReference>
<accession>A0A2G1BWE5</accession>
<evidence type="ECO:0000313" key="1">
    <source>
        <dbReference type="EMBL" id="MDP2540409.1"/>
    </source>
</evidence>
<dbReference type="EMBL" id="JAUYVU010000002">
    <property type="protein sequence ID" value="MDP2540409.1"/>
    <property type="molecule type" value="Genomic_DNA"/>
</dbReference>
<evidence type="ECO:0000313" key="3">
    <source>
        <dbReference type="Proteomes" id="UP000222163"/>
    </source>
</evidence>
<evidence type="ECO:0000313" key="4">
    <source>
        <dbReference type="Proteomes" id="UP001242342"/>
    </source>
</evidence>